<gene>
    <name evidence="4" type="ORF">C482_06582</name>
</gene>
<evidence type="ECO:0000256" key="2">
    <source>
        <dbReference type="SAM" id="Phobius"/>
    </source>
</evidence>
<keyword evidence="2" id="KW-0472">Membrane</keyword>
<name>M0ATN8_9EURY</name>
<dbReference type="InterPro" id="IPR055999">
    <property type="entry name" value="DUF7577"/>
</dbReference>
<evidence type="ECO:0000256" key="1">
    <source>
        <dbReference type="SAM" id="MobiDB-lite"/>
    </source>
</evidence>
<keyword evidence="2" id="KW-0812">Transmembrane</keyword>
<dbReference type="PATRIC" id="fig|1227492.4.peg.1277"/>
<proteinExistence type="predicted"/>
<dbReference type="Pfam" id="PF24463">
    <property type="entry name" value="DUF7577"/>
    <property type="match status" value="1"/>
</dbReference>
<dbReference type="AlphaFoldDB" id="M0ATN8"/>
<feature type="compositionally biased region" description="Polar residues" evidence="1">
    <location>
        <begin position="44"/>
        <end position="56"/>
    </location>
</feature>
<keyword evidence="5" id="KW-1185">Reference proteome</keyword>
<comment type="caution">
    <text evidence="4">The sequence shown here is derived from an EMBL/GenBank/DDBJ whole genome shotgun (WGS) entry which is preliminary data.</text>
</comment>
<reference evidence="4 5" key="1">
    <citation type="journal article" date="2014" name="PLoS Genet.">
        <title>Phylogenetically driven sequencing of extremely halophilic archaea reveals strategies for static and dynamic osmo-response.</title>
        <authorList>
            <person name="Becker E.A."/>
            <person name="Seitzer P.M."/>
            <person name="Tritt A."/>
            <person name="Larsen D."/>
            <person name="Krusor M."/>
            <person name="Yao A.I."/>
            <person name="Wu D."/>
            <person name="Madern D."/>
            <person name="Eisen J.A."/>
            <person name="Darling A.E."/>
            <person name="Facciotti M.T."/>
        </authorList>
    </citation>
    <scope>NUCLEOTIDE SEQUENCE [LARGE SCALE GENOMIC DNA]</scope>
    <source>
        <strain evidence="4 5">JCM 10990</strain>
    </source>
</reference>
<feature type="transmembrane region" description="Helical" evidence="2">
    <location>
        <begin position="6"/>
        <end position="25"/>
    </location>
</feature>
<dbReference type="RefSeq" id="WP_006166707.1">
    <property type="nucleotide sequence ID" value="NZ_AOIN01000043.1"/>
</dbReference>
<feature type="domain" description="DUF7577" evidence="3">
    <location>
        <begin position="80"/>
        <end position="108"/>
    </location>
</feature>
<evidence type="ECO:0000313" key="5">
    <source>
        <dbReference type="Proteomes" id="UP000011693"/>
    </source>
</evidence>
<feature type="region of interest" description="Disordered" evidence="1">
    <location>
        <begin position="31"/>
        <end position="78"/>
    </location>
</feature>
<dbReference type="OrthoDB" id="330661at2157"/>
<keyword evidence="2" id="KW-1133">Transmembrane helix</keyword>
<organism evidence="4 5">
    <name type="scientific">Natrialba chahannaoensis JCM 10990</name>
    <dbReference type="NCBI Taxonomy" id="1227492"/>
    <lineage>
        <taxon>Archaea</taxon>
        <taxon>Methanobacteriati</taxon>
        <taxon>Methanobacteriota</taxon>
        <taxon>Stenosarchaea group</taxon>
        <taxon>Halobacteria</taxon>
        <taxon>Halobacteriales</taxon>
        <taxon>Natrialbaceae</taxon>
        <taxon>Natrialba</taxon>
    </lineage>
</organism>
<sequence>MELWGWLIGYVVLFALLHLLLYYVYVRREDSDGTGSPSFADPNRASSRSSGTTDRYPTSGEKRGGHDPPPVEDDHEVDGESIRCRHCGAENAADKTYTYCWNCVTTLRQPV</sequence>
<evidence type="ECO:0000313" key="4">
    <source>
        <dbReference type="EMBL" id="ELZ01697.1"/>
    </source>
</evidence>
<protein>
    <recommendedName>
        <fullName evidence="3">DUF7577 domain-containing protein</fullName>
    </recommendedName>
</protein>
<dbReference type="EMBL" id="AOIN01000043">
    <property type="protein sequence ID" value="ELZ01697.1"/>
    <property type="molecule type" value="Genomic_DNA"/>
</dbReference>
<dbReference type="Proteomes" id="UP000011693">
    <property type="component" value="Unassembled WGS sequence"/>
</dbReference>
<evidence type="ECO:0000259" key="3">
    <source>
        <dbReference type="Pfam" id="PF24463"/>
    </source>
</evidence>
<accession>M0ATN8</accession>